<name>A0A438HQM5_VITVI</name>
<gene>
    <name evidence="3" type="ORF">CK203_042812</name>
</gene>
<dbReference type="Proteomes" id="UP000288805">
    <property type="component" value="Unassembled WGS sequence"/>
</dbReference>
<dbReference type="AlphaFoldDB" id="A0A438HQM5"/>
<protein>
    <recommendedName>
        <fullName evidence="2">Reverse transcriptase Ty1/copia-type domain-containing protein</fullName>
    </recommendedName>
</protein>
<evidence type="ECO:0000259" key="2">
    <source>
        <dbReference type="Pfam" id="PF07727"/>
    </source>
</evidence>
<evidence type="ECO:0000313" key="4">
    <source>
        <dbReference type="Proteomes" id="UP000288805"/>
    </source>
</evidence>
<sequence length="288" mass="32635">MSLCRMSTLFLSLELVLSPNFTTARCTFSLNLVLFRIVRREGDWDSLISPSSETPTLSPPSHSHPVHVTPPPSYLKDFYYYSTTSHSSSHSYPFFDVLGYAKLFSSHHALINVISSHVGPTFFSQAIVIPKWNQAMQAELQALEQNKTWSLTTFPPSTSCGLQVDVNNAFLHDDLAKGVNMCLPLGYHHKKEQLTSNIVCRSHKSIYGLKQAFRQWFAKFSSVLLEERFTQSATDHSLYIKHEGFLASKLASTLIEAKVKLFQDDEELLEDLGLYRHLIGKLLYLTIT</sequence>
<organism evidence="3 4">
    <name type="scientific">Vitis vinifera</name>
    <name type="common">Grape</name>
    <dbReference type="NCBI Taxonomy" id="29760"/>
    <lineage>
        <taxon>Eukaryota</taxon>
        <taxon>Viridiplantae</taxon>
        <taxon>Streptophyta</taxon>
        <taxon>Embryophyta</taxon>
        <taxon>Tracheophyta</taxon>
        <taxon>Spermatophyta</taxon>
        <taxon>Magnoliopsida</taxon>
        <taxon>eudicotyledons</taxon>
        <taxon>Gunneridae</taxon>
        <taxon>Pentapetalae</taxon>
        <taxon>rosids</taxon>
        <taxon>Vitales</taxon>
        <taxon>Vitaceae</taxon>
        <taxon>Viteae</taxon>
        <taxon>Vitis</taxon>
    </lineage>
</organism>
<feature type="chain" id="PRO_5019192662" description="Reverse transcriptase Ty1/copia-type domain-containing protein" evidence="1">
    <location>
        <begin position="25"/>
        <end position="288"/>
    </location>
</feature>
<keyword evidence="1" id="KW-0732">Signal</keyword>
<evidence type="ECO:0000313" key="3">
    <source>
        <dbReference type="EMBL" id="RVW86764.1"/>
    </source>
</evidence>
<dbReference type="EMBL" id="QGNW01000190">
    <property type="protein sequence ID" value="RVW86764.1"/>
    <property type="molecule type" value="Genomic_DNA"/>
</dbReference>
<accession>A0A438HQM5</accession>
<feature type="domain" description="Reverse transcriptase Ty1/copia-type" evidence="2">
    <location>
        <begin position="163"/>
        <end position="244"/>
    </location>
</feature>
<dbReference type="InterPro" id="IPR013103">
    <property type="entry name" value="RVT_2"/>
</dbReference>
<proteinExistence type="predicted"/>
<feature type="signal peptide" evidence="1">
    <location>
        <begin position="1"/>
        <end position="24"/>
    </location>
</feature>
<reference evidence="3 4" key="1">
    <citation type="journal article" date="2018" name="PLoS Genet.">
        <title>Population sequencing reveals clonal diversity and ancestral inbreeding in the grapevine cultivar Chardonnay.</title>
        <authorList>
            <person name="Roach M.J."/>
            <person name="Johnson D.L."/>
            <person name="Bohlmann J."/>
            <person name="van Vuuren H.J."/>
            <person name="Jones S.J."/>
            <person name="Pretorius I.S."/>
            <person name="Schmidt S.A."/>
            <person name="Borneman A.R."/>
        </authorList>
    </citation>
    <scope>NUCLEOTIDE SEQUENCE [LARGE SCALE GENOMIC DNA]</scope>
    <source>
        <strain evidence="4">cv. Chardonnay</strain>
        <tissue evidence="3">Leaf</tissue>
    </source>
</reference>
<comment type="caution">
    <text evidence="3">The sequence shown here is derived from an EMBL/GenBank/DDBJ whole genome shotgun (WGS) entry which is preliminary data.</text>
</comment>
<evidence type="ECO:0000256" key="1">
    <source>
        <dbReference type="SAM" id="SignalP"/>
    </source>
</evidence>
<dbReference type="Pfam" id="PF07727">
    <property type="entry name" value="RVT_2"/>
    <property type="match status" value="1"/>
</dbReference>